<gene>
    <name evidence="1" type="ORF">GCM10010260_59690</name>
</gene>
<accession>A0A918IHX2</accession>
<dbReference type="Proteomes" id="UP000618795">
    <property type="component" value="Unassembled WGS sequence"/>
</dbReference>
<reference evidence="1" key="2">
    <citation type="submission" date="2020-09" db="EMBL/GenBank/DDBJ databases">
        <authorList>
            <person name="Sun Q."/>
            <person name="Ohkuma M."/>
        </authorList>
    </citation>
    <scope>NUCLEOTIDE SEQUENCE</scope>
    <source>
        <strain evidence="1">JCM 4369</strain>
    </source>
</reference>
<dbReference type="EMBL" id="BMTD01000015">
    <property type="protein sequence ID" value="GGV12899.1"/>
    <property type="molecule type" value="Genomic_DNA"/>
</dbReference>
<protein>
    <submittedName>
        <fullName evidence="1">Uncharacterized protein</fullName>
    </submittedName>
</protein>
<reference evidence="1" key="1">
    <citation type="journal article" date="2014" name="Int. J. Syst. Evol. Microbiol.">
        <title>Complete genome sequence of Corynebacterium casei LMG S-19264T (=DSM 44701T), isolated from a smear-ripened cheese.</title>
        <authorList>
            <consortium name="US DOE Joint Genome Institute (JGI-PGF)"/>
            <person name="Walter F."/>
            <person name="Albersmeier A."/>
            <person name="Kalinowski J."/>
            <person name="Ruckert C."/>
        </authorList>
    </citation>
    <scope>NUCLEOTIDE SEQUENCE</scope>
    <source>
        <strain evidence="1">JCM 4369</strain>
    </source>
</reference>
<proteinExistence type="predicted"/>
<evidence type="ECO:0000313" key="2">
    <source>
        <dbReference type="Proteomes" id="UP000618795"/>
    </source>
</evidence>
<organism evidence="1 2">
    <name type="scientific">Streptomyces filipinensis</name>
    <dbReference type="NCBI Taxonomy" id="66887"/>
    <lineage>
        <taxon>Bacteria</taxon>
        <taxon>Bacillati</taxon>
        <taxon>Actinomycetota</taxon>
        <taxon>Actinomycetes</taxon>
        <taxon>Kitasatosporales</taxon>
        <taxon>Streptomycetaceae</taxon>
        <taxon>Streptomyces</taxon>
    </lineage>
</organism>
<name>A0A918IHX2_9ACTN</name>
<comment type="caution">
    <text evidence="1">The sequence shown here is derived from an EMBL/GenBank/DDBJ whole genome shotgun (WGS) entry which is preliminary data.</text>
</comment>
<dbReference type="AlphaFoldDB" id="A0A918IHX2"/>
<evidence type="ECO:0000313" key="1">
    <source>
        <dbReference type="EMBL" id="GGV12899.1"/>
    </source>
</evidence>
<sequence length="57" mass="5965">MLALAGAGHCHWIQIAKLNSAASTATSLRMGAPPGLTAHSPRTACSFDSKRRHYSTG</sequence>
<keyword evidence="2" id="KW-1185">Reference proteome</keyword>